<accession>A0A381Y928</accession>
<proteinExistence type="predicted"/>
<sequence length="31" mass="3737">MSILLKLFKKLKHKLFKAGFSLFEPHFFILN</sequence>
<dbReference type="EMBL" id="UINC01017601">
    <property type="protein sequence ID" value="SVA73152.1"/>
    <property type="molecule type" value="Genomic_DNA"/>
</dbReference>
<evidence type="ECO:0000313" key="1">
    <source>
        <dbReference type="EMBL" id="SVA73152.1"/>
    </source>
</evidence>
<dbReference type="AlphaFoldDB" id="A0A381Y928"/>
<organism evidence="1">
    <name type="scientific">marine metagenome</name>
    <dbReference type="NCBI Taxonomy" id="408172"/>
    <lineage>
        <taxon>unclassified sequences</taxon>
        <taxon>metagenomes</taxon>
        <taxon>ecological metagenomes</taxon>
    </lineage>
</organism>
<name>A0A381Y928_9ZZZZ</name>
<reference evidence="1" key="1">
    <citation type="submission" date="2018-05" db="EMBL/GenBank/DDBJ databases">
        <authorList>
            <person name="Lanie J.A."/>
            <person name="Ng W.-L."/>
            <person name="Kazmierczak K.M."/>
            <person name="Andrzejewski T.M."/>
            <person name="Davidsen T.M."/>
            <person name="Wayne K.J."/>
            <person name="Tettelin H."/>
            <person name="Glass J.I."/>
            <person name="Rusch D."/>
            <person name="Podicherti R."/>
            <person name="Tsui H.-C.T."/>
            <person name="Winkler M.E."/>
        </authorList>
    </citation>
    <scope>NUCLEOTIDE SEQUENCE</scope>
</reference>
<gene>
    <name evidence="1" type="ORF">METZ01_LOCUS126006</name>
</gene>
<protein>
    <submittedName>
        <fullName evidence="1">Uncharacterized protein</fullName>
    </submittedName>
</protein>